<proteinExistence type="predicted"/>
<name>A0ABM7XBS8_9BACT</name>
<evidence type="ECO:0000313" key="2">
    <source>
        <dbReference type="Proteomes" id="UP001162734"/>
    </source>
</evidence>
<sequence>MTGAAAPLVVAADMGYGHLRAAWPIAEALGVEVREVDRPPLAGAEEERLWARTRAAYELTSRLSQWPVVGAPLRAALDAATAIEPLHPLRDLSAATGPVRALERLLGGGKLGQGLVEELRRSGAPLVTTFYTPALAADRAGCRGVHCVVTDSDLHRIWAPAEPATSRIRYLAPTPRAVRRLVAYGVPRERVVLTGFPLPDELVGGPELPALTRNLAARLVRLDPEREFRRDFRHELSRFLGPLPDEEEGRPPLLVFAVGGAGAQAGLAASFLPGFRPALEAGRLRLALVAGLRREVGDAFREAIDAAGLGALPPGALELVEATSFGGYYRAFNGLLARADALWTKPSELSFYAALGLPVICAWPVGAHEKYNRRWLLQAGAGLKQGEPRFAAEWLPEWLADGTLAGAAFSGFLRLPKFGLYRILEELRAAARPA</sequence>
<protein>
    <submittedName>
        <fullName evidence="1">Uncharacterized protein</fullName>
    </submittedName>
</protein>
<accession>A0ABM7XBS8</accession>
<evidence type="ECO:0000313" key="1">
    <source>
        <dbReference type="EMBL" id="BDG09324.1"/>
    </source>
</evidence>
<keyword evidence="2" id="KW-1185">Reference proteome</keyword>
<dbReference type="Proteomes" id="UP001162734">
    <property type="component" value="Chromosome"/>
</dbReference>
<reference evidence="2" key="1">
    <citation type="journal article" date="2022" name="Int. J. Syst. Evol. Microbiol.">
        <title>Anaeromyxobacter oryzae sp. nov., Anaeromyxobacter diazotrophicus sp. nov. and Anaeromyxobacter paludicola sp. nov., isolated from paddy soils.</title>
        <authorList>
            <person name="Itoh H."/>
            <person name="Xu Z."/>
            <person name="Mise K."/>
            <person name="Masuda Y."/>
            <person name="Ushijima N."/>
            <person name="Hayakawa C."/>
            <person name="Shiratori Y."/>
            <person name="Senoo K."/>
        </authorList>
    </citation>
    <scope>NUCLEOTIDE SEQUENCE [LARGE SCALE GENOMIC DNA]</scope>
    <source>
        <strain evidence="2">Red630</strain>
    </source>
</reference>
<organism evidence="1 2">
    <name type="scientific">Anaeromyxobacter paludicola</name>
    <dbReference type="NCBI Taxonomy" id="2918171"/>
    <lineage>
        <taxon>Bacteria</taxon>
        <taxon>Pseudomonadati</taxon>
        <taxon>Myxococcota</taxon>
        <taxon>Myxococcia</taxon>
        <taxon>Myxococcales</taxon>
        <taxon>Cystobacterineae</taxon>
        <taxon>Anaeromyxobacteraceae</taxon>
        <taxon>Anaeromyxobacter</taxon>
    </lineage>
</organism>
<dbReference type="EMBL" id="AP025592">
    <property type="protein sequence ID" value="BDG09324.1"/>
    <property type="molecule type" value="Genomic_DNA"/>
</dbReference>
<dbReference type="RefSeq" id="WP_248341438.1">
    <property type="nucleotide sequence ID" value="NZ_AP025592.1"/>
</dbReference>
<gene>
    <name evidence="1" type="ORF">AMPC_24370</name>
</gene>